<proteinExistence type="predicted"/>
<evidence type="ECO:0000313" key="2">
    <source>
        <dbReference type="Proteomes" id="UP000183859"/>
    </source>
</evidence>
<gene>
    <name evidence="1" type="ORF">PhaeoP97_00256</name>
</gene>
<dbReference type="Proteomes" id="UP000183859">
    <property type="component" value="Chromosome"/>
</dbReference>
<organism evidence="1 2">
    <name type="scientific">Phaeobacter porticola</name>
    <dbReference type="NCBI Taxonomy" id="1844006"/>
    <lineage>
        <taxon>Bacteria</taxon>
        <taxon>Pseudomonadati</taxon>
        <taxon>Pseudomonadota</taxon>
        <taxon>Alphaproteobacteria</taxon>
        <taxon>Rhodobacterales</taxon>
        <taxon>Roseobacteraceae</taxon>
        <taxon>Phaeobacter</taxon>
    </lineage>
</organism>
<reference evidence="2" key="1">
    <citation type="submission" date="2016-07" db="EMBL/GenBank/DDBJ databases">
        <title>Phaeobacter portensis sp. nov., a tropodithietic acid producing bacterium isolated from a German harbor.</title>
        <authorList>
            <person name="Freese H.M."/>
            <person name="Bunk B."/>
            <person name="Breider S."/>
            <person name="Brinkhoff T."/>
        </authorList>
    </citation>
    <scope>NUCLEOTIDE SEQUENCE [LARGE SCALE GENOMIC DNA]</scope>
    <source>
        <strain evidence="2">P97</strain>
    </source>
</reference>
<dbReference type="STRING" id="1844006.PhaeoP97_00256"/>
<dbReference type="EMBL" id="CP016364">
    <property type="protein sequence ID" value="APG45708.1"/>
    <property type="molecule type" value="Genomic_DNA"/>
</dbReference>
<dbReference type="OrthoDB" id="9798982at2"/>
<accession>A0A1L3I0R2</accession>
<protein>
    <recommendedName>
        <fullName evidence="3">N-acetylmuramoyl-L-alanine amidase</fullName>
    </recommendedName>
</protein>
<dbReference type="AlphaFoldDB" id="A0A1L3I0R2"/>
<evidence type="ECO:0000313" key="1">
    <source>
        <dbReference type="EMBL" id="APG45708.1"/>
    </source>
</evidence>
<evidence type="ECO:0008006" key="3">
    <source>
        <dbReference type="Google" id="ProtNLM"/>
    </source>
</evidence>
<name>A0A1L3I0R2_9RHOB</name>
<dbReference type="KEGG" id="php:PhaeoP97_00256"/>
<keyword evidence="2" id="KW-1185">Reference proteome</keyword>
<sequence length="221" mass="24410">MKLTTRDIQARCAALGFHPGPIDGRRGPRTSAASRAALEAHNGSTITDLFHKSGLHRVHMHWTGGAEGVIDMERRAYNSLVTHNGQRVQGVFPPVAQATYAVGRAASHTRMFNTGAIGHGMDAMAGANERPFDRGSAPITPRQLDAFCRWSAEYSVQYWIPINVYGMPTHAEIQPIFGVRQRWKWDITWLPGMSTPGDPLVVGERLRDMIRECLPDVRAAA</sequence>
<dbReference type="RefSeq" id="WP_072503527.1">
    <property type="nucleotide sequence ID" value="NZ_CP016364.1"/>
</dbReference>